<sequence>MIDSRPLLRFLALMADEGDTASGEDDASEDIVEIEMLKENDGQRADKALATHFPDISRERLKVCFDAGQVWREGVALQRKTRIAEHDRVSVILPVQKPTTVEPVEMPLDVLFEDESIVVINKVSGVVVHPGNGVHEPTLVHGLLYHTNGRLARAGGDERPGVVHRLDRDTSGAIVFAKTDEAYYALVKAFSERYVKKEYLAIVVGEPKEDSGTIKKPIDRHPVNRVKMAVREDGRFAHTDWSVEQRFNGRYTLIRCRIHTGRTHQIRVHLSDMGFPIWGDRVYGYKKRSDEKRPPERFLLHAEHLIIPHPVKEGVDVDLHAPLAAEFQSRINVLVNKAGG</sequence>
<dbReference type="CDD" id="cd02869">
    <property type="entry name" value="PseudoU_synth_RluA_like"/>
    <property type="match status" value="1"/>
</dbReference>
<proteinExistence type="inferred from homology"/>
<dbReference type="GO" id="GO:0000455">
    <property type="term" value="P:enzyme-directed rRNA pseudouridine synthesis"/>
    <property type="evidence" value="ECO:0007669"/>
    <property type="project" value="TreeGrafter"/>
</dbReference>
<dbReference type="GO" id="GO:0009982">
    <property type="term" value="F:pseudouridine synthase activity"/>
    <property type="evidence" value="ECO:0007669"/>
    <property type="project" value="InterPro"/>
</dbReference>
<dbReference type="EMBL" id="CP136920">
    <property type="protein sequence ID" value="WOO42762.1"/>
    <property type="molecule type" value="Genomic_DNA"/>
</dbReference>
<feature type="domain" description="Pseudouridine synthase RsuA/RluA-like" evidence="5">
    <location>
        <begin position="117"/>
        <end position="271"/>
    </location>
</feature>
<dbReference type="InterPro" id="IPR006224">
    <property type="entry name" value="PsdUridine_synth_RluA-like_CS"/>
</dbReference>
<dbReference type="Proteomes" id="UP001304300">
    <property type="component" value="Chromosome"/>
</dbReference>
<dbReference type="GO" id="GO:0003723">
    <property type="term" value="F:RNA binding"/>
    <property type="evidence" value="ECO:0007669"/>
    <property type="project" value="InterPro"/>
</dbReference>
<dbReference type="SUPFAM" id="SSF55120">
    <property type="entry name" value="Pseudouridine synthase"/>
    <property type="match status" value="1"/>
</dbReference>
<dbReference type="Pfam" id="PF00849">
    <property type="entry name" value="PseudoU_synth_2"/>
    <property type="match status" value="1"/>
</dbReference>
<dbReference type="InterPro" id="IPR006145">
    <property type="entry name" value="PsdUridine_synth_RsuA/RluA"/>
</dbReference>
<keyword evidence="2 4" id="KW-0413">Isomerase</keyword>
<dbReference type="Gene3D" id="3.10.290.10">
    <property type="entry name" value="RNA-binding S4 domain"/>
    <property type="match status" value="1"/>
</dbReference>
<evidence type="ECO:0000256" key="4">
    <source>
        <dbReference type="RuleBase" id="RU362028"/>
    </source>
</evidence>
<dbReference type="Gene3D" id="3.30.2350.10">
    <property type="entry name" value="Pseudouridine synthase"/>
    <property type="match status" value="1"/>
</dbReference>
<dbReference type="InterPro" id="IPR006225">
    <property type="entry name" value="PsdUridine_synth_RluC/D"/>
</dbReference>
<evidence type="ECO:0000313" key="7">
    <source>
        <dbReference type="Proteomes" id="UP001304300"/>
    </source>
</evidence>
<dbReference type="EC" id="5.4.99.-" evidence="4"/>
<dbReference type="InterPro" id="IPR020103">
    <property type="entry name" value="PsdUridine_synth_cat_dom_sf"/>
</dbReference>
<dbReference type="NCBIfam" id="TIGR00005">
    <property type="entry name" value="rluA_subfam"/>
    <property type="match status" value="1"/>
</dbReference>
<dbReference type="InterPro" id="IPR050188">
    <property type="entry name" value="RluA_PseudoU_synthase"/>
</dbReference>
<evidence type="ECO:0000313" key="6">
    <source>
        <dbReference type="EMBL" id="WOO42762.1"/>
    </source>
</evidence>
<protein>
    <recommendedName>
        <fullName evidence="4">Pseudouridine synthase</fullName>
        <ecNumber evidence="4">5.4.99.-</ecNumber>
    </recommendedName>
</protein>
<dbReference type="KEGG" id="puo:RZN69_06635"/>
<dbReference type="RefSeq" id="WP_317835289.1">
    <property type="nucleotide sequence ID" value="NZ_CP136920.1"/>
</dbReference>
<keyword evidence="7" id="KW-1185">Reference proteome</keyword>
<reference evidence="6 7" key="1">
    <citation type="submission" date="2023-10" db="EMBL/GenBank/DDBJ databases">
        <title>Rubellicoccus peritrichatus gen. nov., sp. nov., isolated from an algae of coral reef tank.</title>
        <authorList>
            <person name="Luo J."/>
        </authorList>
    </citation>
    <scope>NUCLEOTIDE SEQUENCE [LARGE SCALE GENOMIC DNA]</scope>
    <source>
        <strain evidence="6 7">CR14</strain>
    </source>
</reference>
<dbReference type="GO" id="GO:0140098">
    <property type="term" value="F:catalytic activity, acting on RNA"/>
    <property type="evidence" value="ECO:0007669"/>
    <property type="project" value="UniProtKB-ARBA"/>
</dbReference>
<evidence type="ECO:0000256" key="2">
    <source>
        <dbReference type="ARBA" id="ARBA00023235"/>
    </source>
</evidence>
<gene>
    <name evidence="6" type="ORF">RZN69_06635</name>
</gene>
<dbReference type="AlphaFoldDB" id="A0AAQ3LCD4"/>
<name>A0AAQ3LCD4_9BACT</name>
<evidence type="ECO:0000256" key="3">
    <source>
        <dbReference type="PIRSR" id="PIRSR606225-1"/>
    </source>
</evidence>
<comment type="catalytic activity">
    <reaction evidence="4">
        <text>a uridine in RNA = a pseudouridine in RNA</text>
        <dbReference type="Rhea" id="RHEA:48348"/>
        <dbReference type="Rhea" id="RHEA-COMP:12068"/>
        <dbReference type="Rhea" id="RHEA-COMP:12069"/>
        <dbReference type="ChEBI" id="CHEBI:65314"/>
        <dbReference type="ChEBI" id="CHEBI:65315"/>
    </reaction>
</comment>
<comment type="function">
    <text evidence="4">Responsible for synthesis of pseudouridine from uracil.</text>
</comment>
<evidence type="ECO:0000259" key="5">
    <source>
        <dbReference type="Pfam" id="PF00849"/>
    </source>
</evidence>
<dbReference type="PROSITE" id="PS01129">
    <property type="entry name" value="PSI_RLU"/>
    <property type="match status" value="1"/>
</dbReference>
<accession>A0AAQ3LCD4</accession>
<organism evidence="6 7">
    <name type="scientific">Rubellicoccus peritrichatus</name>
    <dbReference type="NCBI Taxonomy" id="3080537"/>
    <lineage>
        <taxon>Bacteria</taxon>
        <taxon>Pseudomonadati</taxon>
        <taxon>Verrucomicrobiota</taxon>
        <taxon>Opitutia</taxon>
        <taxon>Puniceicoccales</taxon>
        <taxon>Cerasicoccaceae</taxon>
        <taxon>Rubellicoccus</taxon>
    </lineage>
</organism>
<dbReference type="PANTHER" id="PTHR21600">
    <property type="entry name" value="MITOCHONDRIAL RNA PSEUDOURIDINE SYNTHASE"/>
    <property type="match status" value="1"/>
</dbReference>
<dbReference type="InterPro" id="IPR036986">
    <property type="entry name" value="S4_RNA-bd_sf"/>
</dbReference>
<evidence type="ECO:0000256" key="1">
    <source>
        <dbReference type="ARBA" id="ARBA00010876"/>
    </source>
</evidence>
<feature type="active site" evidence="3">
    <location>
        <position position="167"/>
    </location>
</feature>
<comment type="similarity">
    <text evidence="1 4">Belongs to the pseudouridine synthase RluA family.</text>
</comment>
<dbReference type="PANTHER" id="PTHR21600:SF44">
    <property type="entry name" value="RIBOSOMAL LARGE SUBUNIT PSEUDOURIDINE SYNTHASE D"/>
    <property type="match status" value="1"/>
</dbReference>